<proteinExistence type="predicted"/>
<keyword evidence="2" id="KW-1185">Reference proteome</keyword>
<dbReference type="Proteomes" id="UP000008782">
    <property type="component" value="Unassembled WGS sequence"/>
</dbReference>
<sequence length="202" mass="22064">MMEISRAMTIAEHTIPLAAGFCDRETRKGGEKITCVPPVPSRPRASPSTLPCGLRSILLSLFSPYKLPLLALSTPCVGQVLPRVSLVQLCRWITWRSCLSPPAVPRQITFSQHLNSTMLPLKHVGTPSLQRSGAESLACSFLNPPSVLRGPGLVFFGAFAMFTTFTPTADPLDTKLEQGTYSPTGRRRHSAMRPFGHIIKPI</sequence>
<organism evidence="2">
    <name type="scientific">Colletotrichum graminicola (strain M1.001 / M2 / FGSC 10212)</name>
    <name type="common">Maize anthracnose fungus</name>
    <name type="synonym">Glomerella graminicola</name>
    <dbReference type="NCBI Taxonomy" id="645133"/>
    <lineage>
        <taxon>Eukaryota</taxon>
        <taxon>Fungi</taxon>
        <taxon>Dikarya</taxon>
        <taxon>Ascomycota</taxon>
        <taxon>Pezizomycotina</taxon>
        <taxon>Sordariomycetes</taxon>
        <taxon>Hypocreomycetidae</taxon>
        <taxon>Glomerellales</taxon>
        <taxon>Glomerellaceae</taxon>
        <taxon>Colletotrichum</taxon>
        <taxon>Colletotrichum graminicola species complex</taxon>
    </lineage>
</organism>
<evidence type="ECO:0000313" key="1">
    <source>
        <dbReference type="EMBL" id="EFQ36681.1"/>
    </source>
</evidence>
<protein>
    <submittedName>
        <fullName evidence="1">Uncharacterized protein</fullName>
    </submittedName>
</protein>
<dbReference type="AlphaFoldDB" id="E3R0P3"/>
<reference evidence="2" key="1">
    <citation type="journal article" date="2012" name="Nat. Genet.">
        <title>Lifestyle transitions in plant pathogenic Colletotrichum fungi deciphered by genome and transcriptome analyses.</title>
        <authorList>
            <person name="O'Connell R.J."/>
            <person name="Thon M.R."/>
            <person name="Hacquard S."/>
            <person name="Amyotte S.G."/>
            <person name="Kleemann J."/>
            <person name="Torres M.F."/>
            <person name="Damm U."/>
            <person name="Buiate E.A."/>
            <person name="Epstein L."/>
            <person name="Alkan N."/>
            <person name="Altmueller J."/>
            <person name="Alvarado-Balderrama L."/>
            <person name="Bauser C.A."/>
            <person name="Becker C."/>
            <person name="Birren B.W."/>
            <person name="Chen Z."/>
            <person name="Choi J."/>
            <person name="Crouch J.A."/>
            <person name="Duvick J.P."/>
            <person name="Farman M.A."/>
            <person name="Gan P."/>
            <person name="Heiman D."/>
            <person name="Henrissat B."/>
            <person name="Howard R.J."/>
            <person name="Kabbage M."/>
            <person name="Koch C."/>
            <person name="Kracher B."/>
            <person name="Kubo Y."/>
            <person name="Law A.D."/>
            <person name="Lebrun M.-H."/>
            <person name="Lee Y.-H."/>
            <person name="Miyara I."/>
            <person name="Moore N."/>
            <person name="Neumann U."/>
            <person name="Nordstroem K."/>
            <person name="Panaccione D.G."/>
            <person name="Panstruga R."/>
            <person name="Place M."/>
            <person name="Proctor R.H."/>
            <person name="Prusky D."/>
            <person name="Rech G."/>
            <person name="Reinhardt R."/>
            <person name="Rollins J.A."/>
            <person name="Rounsley S."/>
            <person name="Schardl C.L."/>
            <person name="Schwartz D.C."/>
            <person name="Shenoy N."/>
            <person name="Shirasu K."/>
            <person name="Sikhakolli U.R."/>
            <person name="Stueber K."/>
            <person name="Sukno S.A."/>
            <person name="Sweigard J.A."/>
            <person name="Takano Y."/>
            <person name="Takahara H."/>
            <person name="Trail F."/>
            <person name="van der Does H.C."/>
            <person name="Voll L.M."/>
            <person name="Will I."/>
            <person name="Young S."/>
            <person name="Zeng Q."/>
            <person name="Zhang J."/>
            <person name="Zhou S."/>
            <person name="Dickman M.B."/>
            <person name="Schulze-Lefert P."/>
            <person name="Ver Loren van Themaat E."/>
            <person name="Ma L.-J."/>
            <person name="Vaillancourt L.J."/>
        </authorList>
    </citation>
    <scope>NUCLEOTIDE SEQUENCE [LARGE SCALE GENOMIC DNA]</scope>
    <source>
        <strain evidence="2">M1.001 / M2 / FGSC 10212</strain>
    </source>
</reference>
<gene>
    <name evidence="1" type="ORF">GLRG_11827</name>
</gene>
<name>E3R0P3_COLGM</name>
<dbReference type="GeneID" id="24417190"/>
<dbReference type="RefSeq" id="XP_008100701.1">
    <property type="nucleotide sequence ID" value="XM_008102510.1"/>
</dbReference>
<dbReference type="EMBL" id="GG697462">
    <property type="protein sequence ID" value="EFQ36681.1"/>
    <property type="molecule type" value="Genomic_DNA"/>
</dbReference>
<dbReference type="HOGENOM" id="CLU_1354515_0_0_1"/>
<dbReference type="VEuPathDB" id="FungiDB:GLRG_11827"/>
<accession>E3R0P3</accession>
<evidence type="ECO:0000313" key="2">
    <source>
        <dbReference type="Proteomes" id="UP000008782"/>
    </source>
</evidence>